<protein>
    <submittedName>
        <fullName evidence="2">Conjugal transfer protein TrbH</fullName>
    </submittedName>
</protein>
<evidence type="ECO:0000313" key="3">
    <source>
        <dbReference type="Proteomes" id="UP000223606"/>
    </source>
</evidence>
<feature type="chain" id="PRO_5013288084" evidence="1">
    <location>
        <begin position="22"/>
        <end position="155"/>
    </location>
</feature>
<gene>
    <name evidence="2" type="ORF">HDIA_P0074</name>
</gene>
<dbReference type="NCBIfam" id="NF010409">
    <property type="entry name" value="PRK13835.1"/>
    <property type="match status" value="1"/>
</dbReference>
<organism evidence="2 3">
    <name type="scientific">Hartmannibacter diazotrophicus</name>
    <dbReference type="NCBI Taxonomy" id="1482074"/>
    <lineage>
        <taxon>Bacteria</taxon>
        <taxon>Pseudomonadati</taxon>
        <taxon>Pseudomonadota</taxon>
        <taxon>Alphaproteobacteria</taxon>
        <taxon>Hyphomicrobiales</taxon>
        <taxon>Pleomorphomonadaceae</taxon>
        <taxon>Hartmannibacter</taxon>
    </lineage>
</organism>
<keyword evidence="2" id="KW-0614">Plasmid</keyword>
<dbReference type="OrthoDB" id="8254779at2"/>
<dbReference type="RefSeq" id="WP_099559199.1">
    <property type="nucleotide sequence ID" value="NZ_LT960615.1"/>
</dbReference>
<geneLocation type="plasmid" evidence="3">
    <name>hdiap1</name>
</geneLocation>
<dbReference type="KEGG" id="hdi:HDIA_P0074"/>
<evidence type="ECO:0000313" key="2">
    <source>
        <dbReference type="EMBL" id="SON58483.1"/>
    </source>
</evidence>
<keyword evidence="1" id="KW-0732">Signal</keyword>
<evidence type="ECO:0000256" key="1">
    <source>
        <dbReference type="SAM" id="SignalP"/>
    </source>
</evidence>
<sequence>MPQFIASFRLPTAILCLVLLAACQTTGRPGLIKSEVTAELTPEAASAIAQDMGGKLAEQIGPGNTTIALRENDTVFGPTLEASLRGRGYAVVTDQATEGAAVEPLAYTIDPFEGGVLVRLSASRIELTRVYTLNGTGATPASPLSVMQRRSAAPS</sequence>
<accession>A0A2C9DE03</accession>
<name>A0A2C9DE03_9HYPH</name>
<reference evidence="3" key="1">
    <citation type="submission" date="2017-09" db="EMBL/GenBank/DDBJ databases">
        <title>Genome sequence of Nannocystis excedens DSM 71.</title>
        <authorList>
            <person name="Blom J."/>
        </authorList>
    </citation>
    <scope>NUCLEOTIDE SEQUENCE [LARGE SCALE GENOMIC DNA]</scope>
    <source>
        <strain evidence="3">type strain: E19</strain>
        <plasmid evidence="3">hdiap1</plasmid>
    </source>
</reference>
<keyword evidence="3" id="KW-1185">Reference proteome</keyword>
<proteinExistence type="predicted"/>
<feature type="signal peptide" evidence="1">
    <location>
        <begin position="1"/>
        <end position="21"/>
    </location>
</feature>
<dbReference type="EMBL" id="LT960615">
    <property type="protein sequence ID" value="SON58483.1"/>
    <property type="molecule type" value="Genomic_DNA"/>
</dbReference>
<dbReference type="Proteomes" id="UP000223606">
    <property type="component" value="Plasmid HDIAp1"/>
</dbReference>
<dbReference type="AlphaFoldDB" id="A0A2C9DE03"/>